<feature type="transmembrane region" description="Helical" evidence="1">
    <location>
        <begin position="56"/>
        <end position="76"/>
    </location>
</feature>
<feature type="transmembrane region" description="Helical" evidence="1">
    <location>
        <begin position="20"/>
        <end position="40"/>
    </location>
</feature>
<reference evidence="2" key="1">
    <citation type="submission" date="2020-10" db="EMBL/GenBank/DDBJ databases">
        <authorList>
            <person name="Castelo-Branco R."/>
            <person name="Eusebio N."/>
            <person name="Adriana R."/>
            <person name="Vieira A."/>
            <person name="Brugerolle De Fraissinette N."/>
            <person name="Rezende De Castro R."/>
            <person name="Schneider M.P."/>
            <person name="Vasconcelos V."/>
            <person name="Leao P.N."/>
        </authorList>
    </citation>
    <scope>NUCLEOTIDE SEQUENCE</scope>
    <source>
        <strain evidence="2">LEGE 07310</strain>
    </source>
</reference>
<sequence>MQRNPILEAIADPRKNFLAFLLVGIFGLGIISSGMSVLLLDTLGNWIETKFGLNKIAFQIGILVIIGIFILVSVYFTDFSERIRGLLGREEIQVKYVAEMTETFKGLVAIPSIPRSGRETPAEIAINHHWWDGRGNLRYCWLICTPDSLETTKAFLHSLAQQYASIPIPFKIYENADQLIPPADQTNLALHIRLIMLEPDRIHDPNRSRQLVDQVYSEAEKQIGLEASDIVADYTGGTKSMTAGMVLACTAPDRYLEYLGSQYDSDSKIIGSQLKKVSLSYSIKPIKSQGFQ</sequence>
<dbReference type="Proteomes" id="UP000636505">
    <property type="component" value="Unassembled WGS sequence"/>
</dbReference>
<accession>A0A8J7ANE5</accession>
<evidence type="ECO:0000313" key="2">
    <source>
        <dbReference type="EMBL" id="MBE9077431.1"/>
    </source>
</evidence>
<protein>
    <submittedName>
        <fullName evidence="2">Uncharacterized protein</fullName>
    </submittedName>
</protein>
<name>A0A8J7ANE5_9CYAN</name>
<keyword evidence="1" id="KW-0812">Transmembrane</keyword>
<comment type="caution">
    <text evidence="2">The sequence shown here is derived from an EMBL/GenBank/DDBJ whole genome shotgun (WGS) entry which is preliminary data.</text>
</comment>
<dbReference type="EMBL" id="JADEXG010000016">
    <property type="protein sequence ID" value="MBE9077431.1"/>
    <property type="molecule type" value="Genomic_DNA"/>
</dbReference>
<keyword evidence="3" id="KW-1185">Reference proteome</keyword>
<evidence type="ECO:0000256" key="1">
    <source>
        <dbReference type="SAM" id="Phobius"/>
    </source>
</evidence>
<keyword evidence="1" id="KW-0472">Membrane</keyword>
<gene>
    <name evidence="2" type="ORF">IQ241_08995</name>
</gene>
<evidence type="ECO:0000313" key="3">
    <source>
        <dbReference type="Proteomes" id="UP000636505"/>
    </source>
</evidence>
<dbReference type="RefSeq" id="WP_193906190.1">
    <property type="nucleotide sequence ID" value="NZ_JADEXG010000016.1"/>
</dbReference>
<dbReference type="AlphaFoldDB" id="A0A8J7ANE5"/>
<keyword evidence="1" id="KW-1133">Transmembrane helix</keyword>
<proteinExistence type="predicted"/>
<organism evidence="2 3">
    <name type="scientific">Vasconcelosia minhoensis LEGE 07310</name>
    <dbReference type="NCBI Taxonomy" id="915328"/>
    <lineage>
        <taxon>Bacteria</taxon>
        <taxon>Bacillati</taxon>
        <taxon>Cyanobacteriota</taxon>
        <taxon>Cyanophyceae</taxon>
        <taxon>Nodosilineales</taxon>
        <taxon>Cymatolegaceae</taxon>
        <taxon>Vasconcelosia</taxon>
        <taxon>Vasconcelosia minhoensis</taxon>
    </lineage>
</organism>